<comment type="caution">
    <text evidence="9">The sequence shown here is derived from an EMBL/GenBank/DDBJ whole genome shotgun (WGS) entry which is preliminary data.</text>
</comment>
<dbReference type="GO" id="GO:0003723">
    <property type="term" value="F:RNA binding"/>
    <property type="evidence" value="ECO:0007669"/>
    <property type="project" value="InterPro"/>
</dbReference>
<gene>
    <name evidence="9" type="ORF">GDO81_027079</name>
</gene>
<evidence type="ECO:0000256" key="3">
    <source>
        <dbReference type="ARBA" id="ARBA00022664"/>
    </source>
</evidence>
<dbReference type="Pfam" id="PF23943">
    <property type="entry name" value="PUS7L_N"/>
    <property type="match status" value="1"/>
</dbReference>
<dbReference type="NCBIfam" id="TIGR00094">
    <property type="entry name" value="tRNA_TruD_broad"/>
    <property type="match status" value="1"/>
</dbReference>
<dbReference type="CDD" id="cd02576">
    <property type="entry name" value="PseudoU_synth_ScPUS7"/>
    <property type="match status" value="1"/>
</dbReference>
<keyword evidence="10" id="KW-1185">Reference proteome</keyword>
<dbReference type="InterPro" id="IPR011760">
    <property type="entry name" value="PsdUridine_synth_TruD_insert"/>
</dbReference>
<dbReference type="InterPro" id="IPR020103">
    <property type="entry name" value="PsdUridine_synth_cat_dom_sf"/>
</dbReference>
<dbReference type="GO" id="GO:0005634">
    <property type="term" value="C:nucleus"/>
    <property type="evidence" value="ECO:0007669"/>
    <property type="project" value="TreeGrafter"/>
</dbReference>
<dbReference type="InterPro" id="IPR056961">
    <property type="entry name" value="R3H_PUS7L"/>
</dbReference>
<dbReference type="EMBL" id="WNYA01005302">
    <property type="protein sequence ID" value="KAG8542270.1"/>
    <property type="molecule type" value="Genomic_DNA"/>
</dbReference>
<comment type="catalytic activity">
    <reaction evidence="1">
        <text>a uridine in mRNA = a pseudouridine in mRNA</text>
        <dbReference type="Rhea" id="RHEA:56644"/>
        <dbReference type="Rhea" id="RHEA-COMP:14658"/>
        <dbReference type="Rhea" id="RHEA-COMP:14659"/>
        <dbReference type="ChEBI" id="CHEBI:65314"/>
        <dbReference type="ChEBI" id="CHEBI:65315"/>
    </reaction>
</comment>
<dbReference type="PANTHER" id="PTHR13326">
    <property type="entry name" value="TRNA PSEUDOURIDINE SYNTHASE D"/>
    <property type="match status" value="1"/>
</dbReference>
<dbReference type="GO" id="GO:0006397">
    <property type="term" value="P:mRNA processing"/>
    <property type="evidence" value="ECO:0007669"/>
    <property type="project" value="UniProtKB-KW"/>
</dbReference>
<evidence type="ECO:0000256" key="5">
    <source>
        <dbReference type="ARBA" id="ARBA00057241"/>
    </source>
</evidence>
<dbReference type="AlphaFoldDB" id="A0AAV6Z4M8"/>
<dbReference type="PANTHER" id="PTHR13326:SF21">
    <property type="entry name" value="PSEUDOURIDYLATE SYNTHASE PUS7L"/>
    <property type="match status" value="1"/>
</dbReference>
<evidence type="ECO:0000256" key="7">
    <source>
        <dbReference type="ARBA" id="ARBA00079696"/>
    </source>
</evidence>
<reference evidence="9" key="1">
    <citation type="thesis" date="2020" institute="ProQuest LLC" country="789 East Eisenhower Parkway, Ann Arbor, MI, USA">
        <title>Comparative Genomics and Chromosome Evolution.</title>
        <authorList>
            <person name="Mudd A.B."/>
        </authorList>
    </citation>
    <scope>NUCLEOTIDE SEQUENCE</scope>
    <source>
        <strain evidence="9">237g6f4</strain>
        <tissue evidence="9">Blood</tissue>
    </source>
</reference>
<protein>
    <recommendedName>
        <fullName evidence="6">Pseudouridylate synthase PUS7L</fullName>
    </recommendedName>
    <alternativeName>
        <fullName evidence="7">Pseudouridylate synthase 7 homolog-like protein</fullName>
    </alternativeName>
</protein>
<comment type="similarity">
    <text evidence="2">Belongs to the pseudouridine synthase TruD family.</text>
</comment>
<dbReference type="SUPFAM" id="SSF55120">
    <property type="entry name" value="Pseudouridine synthase"/>
    <property type="match status" value="1"/>
</dbReference>
<keyword evidence="4" id="KW-0413">Isomerase</keyword>
<dbReference type="Gene3D" id="3.30.2350.20">
    <property type="entry name" value="TruD, catalytic domain"/>
    <property type="match status" value="2"/>
</dbReference>
<sequence length="689" mass="77976">MRLLLNTMEELAPDFSFLSYMSDHIGFYGTIKNSPADFVVTEIDVTGQLVTEVNEGLQTLPSNERNFKKAKLSPKIKDSLAGAARDICEAVVEKDENVFEAQDLPDCEADQYNLLNTLLSLDVQESLNNFACSVRSAFECKASGGAQCELSLGQFPDKNARAGVHSAVRQTFPILLTFTRSSEILVKPNLDYQELSLLTSEEEADKFFTFLDAKVENSRFTFQPDVCKEHRTSVHHFISKKFGKLVETKSFSEKDTDGLQKVCITVRFRERKGSSGKRQRSEENPDIFTAFTLEKENLETLEAISYLASSIGVLPSDFSYAGIKDKKAITYQSVVVKKVTPERLRRVEGLLEKKGLKIYNIHPTCQHLHLGQLNGNHFSIVVRDVRCHTGDTSEDLEKRVHEAVCNVKNRGFINYYGPQRFGKGQNIQSHKIGLALLKGEMAQAIKLFFTPEEGDDPVNKAKLYFLQTGDMKGTISLMPAYKVRERMVLRALNRYGMSDEGCERGWLSIPHSMRIFYIHAYCSKIWNDATSYRISTYGSKVVEGDLVLINQDTNETTSLSDRVHIVTVSEEKEEIYSMHQVVLPMPGHSIRYPTNQVGEWYREALATAGLHSCKFRVGSLQMNIPGCYRHIIKYPYNLICEPIIETDAQSQENYSEHSISKNATLKMSFKLDASCYATVCLREMMKCNF</sequence>
<evidence type="ECO:0000256" key="4">
    <source>
        <dbReference type="ARBA" id="ARBA00023235"/>
    </source>
</evidence>
<dbReference type="InterPro" id="IPR056963">
    <property type="entry name" value="PUS7L_N"/>
</dbReference>
<dbReference type="PIRSF" id="PIRSF037016">
    <property type="entry name" value="Pseudouridin_synth_euk_prd"/>
    <property type="match status" value="1"/>
</dbReference>
<dbReference type="Pfam" id="PF25094">
    <property type="entry name" value="R3H_PUS7L"/>
    <property type="match status" value="1"/>
</dbReference>
<evidence type="ECO:0000256" key="2">
    <source>
        <dbReference type="ARBA" id="ARBA00007953"/>
    </source>
</evidence>
<evidence type="ECO:0000313" key="9">
    <source>
        <dbReference type="EMBL" id="KAG8542270.1"/>
    </source>
</evidence>
<dbReference type="InterPro" id="IPR001656">
    <property type="entry name" value="PsdUridine_synth_TruD"/>
</dbReference>
<evidence type="ECO:0000256" key="6">
    <source>
        <dbReference type="ARBA" id="ARBA00067866"/>
    </source>
</evidence>
<comment type="function">
    <text evidence="5">Pseudouridine synthase that catalyzes pseudouridylation of mRNAs.</text>
</comment>
<dbReference type="InterPro" id="IPR042214">
    <property type="entry name" value="TruD_catalytic"/>
</dbReference>
<keyword evidence="3" id="KW-0507">mRNA processing</keyword>
<feature type="domain" description="TRUD" evidence="8">
    <location>
        <begin position="411"/>
        <end position="634"/>
    </location>
</feature>
<evidence type="ECO:0000259" key="8">
    <source>
        <dbReference type="PROSITE" id="PS50984"/>
    </source>
</evidence>
<evidence type="ECO:0000256" key="1">
    <source>
        <dbReference type="ARBA" id="ARBA00001166"/>
    </source>
</evidence>
<evidence type="ECO:0000313" key="10">
    <source>
        <dbReference type="Proteomes" id="UP000824782"/>
    </source>
</evidence>
<dbReference type="FunFam" id="3.30.2350.20:FF:000005">
    <property type="entry name" value="pseudouridylate synthase 7 homolog-like protein"/>
    <property type="match status" value="1"/>
</dbReference>
<name>A0AAV6Z4M8_ENGPU</name>
<accession>A0AAV6Z4M8</accession>
<proteinExistence type="inferred from homology"/>
<dbReference type="PROSITE" id="PS50984">
    <property type="entry name" value="TRUD"/>
    <property type="match status" value="1"/>
</dbReference>
<dbReference type="Proteomes" id="UP000824782">
    <property type="component" value="Unassembled WGS sequence"/>
</dbReference>
<dbReference type="Pfam" id="PF01142">
    <property type="entry name" value="TruD"/>
    <property type="match status" value="1"/>
</dbReference>
<dbReference type="GO" id="GO:0001522">
    <property type="term" value="P:pseudouridine synthesis"/>
    <property type="evidence" value="ECO:0007669"/>
    <property type="project" value="InterPro"/>
</dbReference>
<dbReference type="GO" id="GO:0009982">
    <property type="term" value="F:pseudouridine synthase activity"/>
    <property type="evidence" value="ECO:0007669"/>
    <property type="project" value="InterPro"/>
</dbReference>
<organism evidence="9 10">
    <name type="scientific">Engystomops pustulosus</name>
    <name type="common">Tungara frog</name>
    <name type="synonym">Physalaemus pustulosus</name>
    <dbReference type="NCBI Taxonomy" id="76066"/>
    <lineage>
        <taxon>Eukaryota</taxon>
        <taxon>Metazoa</taxon>
        <taxon>Chordata</taxon>
        <taxon>Craniata</taxon>
        <taxon>Vertebrata</taxon>
        <taxon>Euteleostomi</taxon>
        <taxon>Amphibia</taxon>
        <taxon>Batrachia</taxon>
        <taxon>Anura</taxon>
        <taxon>Neobatrachia</taxon>
        <taxon>Hyloidea</taxon>
        <taxon>Leptodactylidae</taxon>
        <taxon>Leiuperinae</taxon>
        <taxon>Engystomops</taxon>
    </lineage>
</organism>